<reference evidence="1" key="1">
    <citation type="submission" date="2023-05" db="EMBL/GenBank/DDBJ databases">
        <title>Nepenthes gracilis genome sequencing.</title>
        <authorList>
            <person name="Fukushima K."/>
        </authorList>
    </citation>
    <scope>NUCLEOTIDE SEQUENCE</scope>
    <source>
        <strain evidence="1">SING2019-196</strain>
    </source>
</reference>
<protein>
    <submittedName>
        <fullName evidence="1">Uncharacterized protein</fullName>
    </submittedName>
</protein>
<name>A0AAD3T7T7_NEPGR</name>
<dbReference type="AlphaFoldDB" id="A0AAD3T7T7"/>
<dbReference type="EMBL" id="BSYO01000029">
    <property type="protein sequence ID" value="GMH25115.1"/>
    <property type="molecule type" value="Genomic_DNA"/>
</dbReference>
<evidence type="ECO:0000313" key="2">
    <source>
        <dbReference type="Proteomes" id="UP001279734"/>
    </source>
</evidence>
<dbReference type="Proteomes" id="UP001279734">
    <property type="component" value="Unassembled WGS sequence"/>
</dbReference>
<organism evidence="1 2">
    <name type="scientific">Nepenthes gracilis</name>
    <name type="common">Slender pitcher plant</name>
    <dbReference type="NCBI Taxonomy" id="150966"/>
    <lineage>
        <taxon>Eukaryota</taxon>
        <taxon>Viridiplantae</taxon>
        <taxon>Streptophyta</taxon>
        <taxon>Embryophyta</taxon>
        <taxon>Tracheophyta</taxon>
        <taxon>Spermatophyta</taxon>
        <taxon>Magnoliopsida</taxon>
        <taxon>eudicotyledons</taxon>
        <taxon>Gunneridae</taxon>
        <taxon>Pentapetalae</taxon>
        <taxon>Caryophyllales</taxon>
        <taxon>Nepenthaceae</taxon>
        <taxon>Nepenthes</taxon>
    </lineage>
</organism>
<sequence length="101" mass="11444">MPIIGLRRMPPWQSEPSETFAANNCNNGTRRHRVEMGTWSFSMGDEAVGVELKDHHLHLSAGVLKSDQLILLQMFHAALKIRDFHLIKIVKKINCLAILSL</sequence>
<accession>A0AAD3T7T7</accession>
<proteinExistence type="predicted"/>
<gene>
    <name evidence="1" type="ORF">Nepgr_026958</name>
</gene>
<keyword evidence="2" id="KW-1185">Reference proteome</keyword>
<comment type="caution">
    <text evidence="1">The sequence shown here is derived from an EMBL/GenBank/DDBJ whole genome shotgun (WGS) entry which is preliminary data.</text>
</comment>
<evidence type="ECO:0000313" key="1">
    <source>
        <dbReference type="EMBL" id="GMH25115.1"/>
    </source>
</evidence>